<evidence type="ECO:0000313" key="4">
    <source>
        <dbReference type="Proteomes" id="UP000281028"/>
    </source>
</evidence>
<evidence type="ECO:0000256" key="2">
    <source>
        <dbReference type="SAM" id="Phobius"/>
    </source>
</evidence>
<comment type="caution">
    <text evidence="3">The sequence shown here is derived from an EMBL/GenBank/DDBJ whole genome shotgun (WGS) entry which is preliminary data.</text>
</comment>
<dbReference type="Proteomes" id="UP000281028">
    <property type="component" value="Unassembled WGS sequence"/>
</dbReference>
<accession>A0A3S1B2W7</accession>
<dbReference type="EMBL" id="RIAR02000001">
    <property type="protein sequence ID" value="NSL90933.1"/>
    <property type="molecule type" value="Genomic_DNA"/>
</dbReference>
<keyword evidence="2" id="KW-1133">Transmembrane helix</keyword>
<dbReference type="Gene3D" id="2.40.30.170">
    <property type="match status" value="1"/>
</dbReference>
<evidence type="ECO:0000313" key="3">
    <source>
        <dbReference type="EMBL" id="NSL90933.1"/>
    </source>
</evidence>
<keyword evidence="2" id="KW-0812">Transmembrane</keyword>
<feature type="region of interest" description="Disordered" evidence="1">
    <location>
        <begin position="1"/>
        <end position="20"/>
    </location>
</feature>
<sequence length="182" mass="20178">MPDNKQTTAAMNGHAPHLTHASLEETRSEEVQEIMGRMPPWIIRSGITLIGVLFLCAFAGAWFFRYPDSVPAEVLITAEGNSWEVRGFIAEEGVWRIKPGQKVLIRLTAYPYEEYGLLPATVASHAVVLPDSHFQVNIQLDQALKTNSGRQVPPQPMLKGTAEILTEDMSVLQRLFGKIIPG</sequence>
<keyword evidence="2" id="KW-0472">Membrane</keyword>
<reference evidence="3" key="1">
    <citation type="submission" date="2020-05" db="EMBL/GenBank/DDBJ databases">
        <title>Chitinophaga laudate sp. nov., isolated from a tropical peat swamp.</title>
        <authorList>
            <person name="Goh C.B.S."/>
            <person name="Lee M.S."/>
            <person name="Parimannan S."/>
            <person name="Pasbakhsh P."/>
            <person name="Yule C.M."/>
            <person name="Rajandas H."/>
            <person name="Loke S."/>
            <person name="Croft L."/>
            <person name="Tan J.B.L."/>
        </authorList>
    </citation>
    <scope>NUCLEOTIDE SEQUENCE</scope>
    <source>
        <strain evidence="3">Mgbs1</strain>
    </source>
</reference>
<dbReference type="RefSeq" id="WP_127037058.1">
    <property type="nucleotide sequence ID" value="NZ_JAABOK010000018.1"/>
</dbReference>
<keyword evidence="4" id="KW-1185">Reference proteome</keyword>
<feature type="compositionally biased region" description="Polar residues" evidence="1">
    <location>
        <begin position="1"/>
        <end position="10"/>
    </location>
</feature>
<proteinExistence type="predicted"/>
<name>A0A3S1B2W7_9BACT</name>
<organism evidence="3 4">
    <name type="scientific">Chitinophaga solisilvae</name>
    <dbReference type="NCBI Taxonomy" id="1233460"/>
    <lineage>
        <taxon>Bacteria</taxon>
        <taxon>Pseudomonadati</taxon>
        <taxon>Bacteroidota</taxon>
        <taxon>Chitinophagia</taxon>
        <taxon>Chitinophagales</taxon>
        <taxon>Chitinophagaceae</taxon>
        <taxon>Chitinophaga</taxon>
    </lineage>
</organism>
<evidence type="ECO:0000256" key="1">
    <source>
        <dbReference type="SAM" id="MobiDB-lite"/>
    </source>
</evidence>
<gene>
    <name evidence="3" type="ORF">ECE50_029180</name>
</gene>
<protein>
    <submittedName>
        <fullName evidence="3">Uncharacterized protein</fullName>
    </submittedName>
</protein>
<dbReference type="AlphaFoldDB" id="A0A3S1B2W7"/>
<feature type="transmembrane region" description="Helical" evidence="2">
    <location>
        <begin position="41"/>
        <end position="64"/>
    </location>
</feature>
<dbReference type="OrthoDB" id="7057889at2"/>